<evidence type="ECO:0000313" key="5">
    <source>
        <dbReference type="EMBL" id="QNN70527.1"/>
    </source>
</evidence>
<evidence type="ECO:0000256" key="1">
    <source>
        <dbReference type="ARBA" id="ARBA00023015"/>
    </source>
</evidence>
<feature type="domain" description="HTH araC/xylS-type" evidence="4">
    <location>
        <begin position="39"/>
        <end position="137"/>
    </location>
</feature>
<accession>A0A7G9SRQ2</accession>
<gene>
    <name evidence="5" type="ORF">H9L16_02570</name>
</gene>
<protein>
    <submittedName>
        <fullName evidence="5">Helix-turn-helix transcriptional regulator</fullName>
    </submittedName>
</protein>
<dbReference type="InterPro" id="IPR050204">
    <property type="entry name" value="AraC_XylS_family_regulators"/>
</dbReference>
<dbReference type="AlphaFoldDB" id="A0A7G9SRQ2"/>
<dbReference type="PRINTS" id="PR00032">
    <property type="entry name" value="HTHARAC"/>
</dbReference>
<dbReference type="GO" id="GO:0003700">
    <property type="term" value="F:DNA-binding transcription factor activity"/>
    <property type="evidence" value="ECO:0007669"/>
    <property type="project" value="InterPro"/>
</dbReference>
<dbReference type="Gene3D" id="1.10.10.60">
    <property type="entry name" value="Homeodomain-like"/>
    <property type="match status" value="2"/>
</dbReference>
<dbReference type="RefSeq" id="WP_187553043.1">
    <property type="nucleotide sequence ID" value="NZ_CP060719.1"/>
</dbReference>
<dbReference type="Proteomes" id="UP000515804">
    <property type="component" value="Chromosome"/>
</dbReference>
<keyword evidence="3" id="KW-0804">Transcription</keyword>
<dbReference type="InterPro" id="IPR018060">
    <property type="entry name" value="HTH_AraC"/>
</dbReference>
<dbReference type="SMART" id="SM00342">
    <property type="entry name" value="HTH_ARAC"/>
    <property type="match status" value="1"/>
</dbReference>
<evidence type="ECO:0000259" key="4">
    <source>
        <dbReference type="PROSITE" id="PS01124"/>
    </source>
</evidence>
<sequence>MPDALRGFLAMLQRELLAGTERCPGHSLRRKRQVLVRMQRARLYLEGHAGGGLRVAELAQRCNFSPWYFTKIFHALYGIGPQQFAAQLRLAHACRLLSTTRLPVTEISAACGFDNPCSFSRAFRARHGMTASEYRLLHPHGFTAGDAADPWNAAMQHPWQQARSGR</sequence>
<dbReference type="PROSITE" id="PS01124">
    <property type="entry name" value="HTH_ARAC_FAMILY_2"/>
    <property type="match status" value="1"/>
</dbReference>
<dbReference type="InterPro" id="IPR009057">
    <property type="entry name" value="Homeodomain-like_sf"/>
</dbReference>
<dbReference type="PANTHER" id="PTHR46796:SF7">
    <property type="entry name" value="ARAC FAMILY TRANSCRIPTIONAL REGULATOR"/>
    <property type="match status" value="1"/>
</dbReference>
<evidence type="ECO:0000256" key="3">
    <source>
        <dbReference type="ARBA" id="ARBA00023163"/>
    </source>
</evidence>
<dbReference type="EMBL" id="CP060719">
    <property type="protein sequence ID" value="QNN70527.1"/>
    <property type="molecule type" value="Genomic_DNA"/>
</dbReference>
<dbReference type="PROSITE" id="PS00041">
    <property type="entry name" value="HTH_ARAC_FAMILY_1"/>
    <property type="match status" value="1"/>
</dbReference>
<reference evidence="5 6" key="1">
    <citation type="submission" date="2020-08" db="EMBL/GenBank/DDBJ databases">
        <title>Genome sequence of Thermomonas carbonis KCTC 42013T.</title>
        <authorList>
            <person name="Hyun D.-W."/>
            <person name="Bae J.-W."/>
        </authorList>
    </citation>
    <scope>NUCLEOTIDE SEQUENCE [LARGE SCALE GENOMIC DNA]</scope>
    <source>
        <strain evidence="5 6">KCTC 42013</strain>
    </source>
</reference>
<keyword evidence="1" id="KW-0805">Transcription regulation</keyword>
<dbReference type="KEGG" id="tcn:H9L16_02570"/>
<keyword evidence="6" id="KW-1185">Reference proteome</keyword>
<name>A0A7G9SRQ2_9GAMM</name>
<dbReference type="InterPro" id="IPR018062">
    <property type="entry name" value="HTH_AraC-typ_CS"/>
</dbReference>
<dbReference type="Pfam" id="PF12833">
    <property type="entry name" value="HTH_18"/>
    <property type="match status" value="1"/>
</dbReference>
<evidence type="ECO:0000256" key="2">
    <source>
        <dbReference type="ARBA" id="ARBA00023125"/>
    </source>
</evidence>
<dbReference type="PANTHER" id="PTHR46796">
    <property type="entry name" value="HTH-TYPE TRANSCRIPTIONAL ACTIVATOR RHAS-RELATED"/>
    <property type="match status" value="1"/>
</dbReference>
<evidence type="ECO:0000313" key="6">
    <source>
        <dbReference type="Proteomes" id="UP000515804"/>
    </source>
</evidence>
<dbReference type="InterPro" id="IPR020449">
    <property type="entry name" value="Tscrpt_reg_AraC-type_HTH"/>
</dbReference>
<dbReference type="GO" id="GO:0043565">
    <property type="term" value="F:sequence-specific DNA binding"/>
    <property type="evidence" value="ECO:0007669"/>
    <property type="project" value="InterPro"/>
</dbReference>
<proteinExistence type="predicted"/>
<keyword evidence="2" id="KW-0238">DNA-binding</keyword>
<organism evidence="5 6">
    <name type="scientific">Thermomonas carbonis</name>
    <dbReference type="NCBI Taxonomy" id="1463158"/>
    <lineage>
        <taxon>Bacteria</taxon>
        <taxon>Pseudomonadati</taxon>
        <taxon>Pseudomonadota</taxon>
        <taxon>Gammaproteobacteria</taxon>
        <taxon>Lysobacterales</taxon>
        <taxon>Lysobacteraceae</taxon>
        <taxon>Thermomonas</taxon>
    </lineage>
</organism>
<dbReference type="SUPFAM" id="SSF46689">
    <property type="entry name" value="Homeodomain-like"/>
    <property type="match status" value="2"/>
</dbReference>